<dbReference type="EMBL" id="PUEJ01000008">
    <property type="protein sequence ID" value="PRH85602.1"/>
    <property type="molecule type" value="Genomic_DNA"/>
</dbReference>
<dbReference type="InterPro" id="IPR015939">
    <property type="entry name" value="Fum_Rdtase/Succ_DH_flav-like_C"/>
</dbReference>
<dbReference type="Pfam" id="PF00890">
    <property type="entry name" value="FAD_binding_2"/>
    <property type="match status" value="1"/>
</dbReference>
<dbReference type="OrthoDB" id="9806724at2"/>
<dbReference type="NCBIfam" id="NF005701">
    <property type="entry name" value="PRK07512.1"/>
    <property type="match status" value="1"/>
</dbReference>
<dbReference type="PANTHER" id="PTHR42716">
    <property type="entry name" value="L-ASPARTATE OXIDASE"/>
    <property type="match status" value="1"/>
</dbReference>
<evidence type="ECO:0000256" key="5">
    <source>
        <dbReference type="ARBA" id="ARBA00022630"/>
    </source>
</evidence>
<evidence type="ECO:0000256" key="4">
    <source>
        <dbReference type="ARBA" id="ARBA00012173"/>
    </source>
</evidence>
<accession>A0A2S9Q8C3</accession>
<comment type="cofactor">
    <cofactor evidence="1">
        <name>FAD</name>
        <dbReference type="ChEBI" id="CHEBI:57692"/>
    </cofactor>
</comment>
<dbReference type="Pfam" id="PF02910">
    <property type="entry name" value="Succ_DH_flav_C"/>
    <property type="match status" value="1"/>
</dbReference>
<dbReference type="GO" id="GO:0034628">
    <property type="term" value="P:'de novo' NAD+ biosynthetic process from L-aspartate"/>
    <property type="evidence" value="ECO:0007669"/>
    <property type="project" value="TreeGrafter"/>
</dbReference>
<evidence type="ECO:0000256" key="1">
    <source>
        <dbReference type="ARBA" id="ARBA00001974"/>
    </source>
</evidence>
<dbReference type="InterPro" id="IPR027477">
    <property type="entry name" value="Succ_DH/fumarate_Rdtase_cat_sf"/>
</dbReference>
<feature type="domain" description="FAD-dependent oxidoreductase 2 FAD-binding" evidence="10">
    <location>
        <begin position="13"/>
        <end position="378"/>
    </location>
</feature>
<dbReference type="SUPFAM" id="SSF46977">
    <property type="entry name" value="Succinate dehydrogenase/fumarate reductase flavoprotein C-terminal domain"/>
    <property type="match status" value="1"/>
</dbReference>
<sequence length="519" mass="53392">MSDHPLLYRDRPVVVGAGLAGLMTALCLAPEPVVLLSRAPLGAETSTAWAQGGLAASLAADDTPAMHLADTVEAGAGLVEAEAARRIVTAAPEAVRRLAALGVRFDEADGAFLLGLEAAHGRRRIVHADGDATGREIVRALAAAVRATPSITVLEGVEARRLIVEDGAIAGIVCVGPKGETMTIPTARVVLATGGIGGLFCDSTNPRASQGQGLALAARAGAMLSNLEFVQFHPTALDTAARPMGLVSEAVRGEGAVLVDETGERFLRHLPGAELAPRDEVARGIWRHLAEGHRVYLDARQQPGAGFARRFPGIDRLCREAGFDPTSQPLPVRPAQHYHMGGIAVDGQGRSSVPGLWACGEVACTGLHGANRLASNSLAEAAVCAAWVAESVGSAPGTSSRFGRAAIAVPAADLRAGDPAPTRQILSRALGVIRVRAGLEAAIAELLPLAAGTRPASNPALVGLMLAVSALARQESRGAHWRADFPSSLPMAAPSFLSLGQALALARETVASLPFAESA</sequence>
<dbReference type="PRINTS" id="PR00368">
    <property type="entry name" value="FADPNR"/>
</dbReference>
<gene>
    <name evidence="12" type="ORF">C5L14_21740</name>
</gene>
<evidence type="ECO:0000313" key="12">
    <source>
        <dbReference type="EMBL" id="PRH85602.1"/>
    </source>
</evidence>
<comment type="caution">
    <text evidence="12">The sequence shown here is derived from an EMBL/GenBank/DDBJ whole genome shotgun (WGS) entry which is preliminary data.</text>
</comment>
<dbReference type="InterPro" id="IPR005288">
    <property type="entry name" value="NadB"/>
</dbReference>
<evidence type="ECO:0000256" key="9">
    <source>
        <dbReference type="ARBA" id="ARBA00048305"/>
    </source>
</evidence>
<name>A0A2S9Q8C3_9HYPH</name>
<dbReference type="Gene3D" id="3.50.50.60">
    <property type="entry name" value="FAD/NAD(P)-binding domain"/>
    <property type="match status" value="1"/>
</dbReference>
<comment type="pathway">
    <text evidence="2">Cofactor biosynthesis; NAD(+) biosynthesis; iminoaspartate from L-aspartate (oxidase route): step 1/1.</text>
</comment>
<evidence type="ECO:0000313" key="13">
    <source>
        <dbReference type="Proteomes" id="UP000237682"/>
    </source>
</evidence>
<evidence type="ECO:0000256" key="3">
    <source>
        <dbReference type="ARBA" id="ARBA00008562"/>
    </source>
</evidence>
<proteinExistence type="inferred from homology"/>
<reference evidence="12 13" key="1">
    <citation type="submission" date="2018-02" db="EMBL/GenBank/DDBJ databases">
        <title>Whole genome sequencing of endophytic bacterium.</title>
        <authorList>
            <person name="Eedara R."/>
            <person name="Podile A.R."/>
        </authorList>
    </citation>
    <scope>NUCLEOTIDE SEQUENCE [LARGE SCALE GENOMIC DNA]</scope>
    <source>
        <strain evidence="12 13">RP1T</strain>
    </source>
</reference>
<protein>
    <recommendedName>
        <fullName evidence="4">L-aspartate oxidase</fullName>
        <ecNumber evidence="4">1.4.3.16</ecNumber>
    </recommendedName>
</protein>
<keyword evidence="6" id="KW-0662">Pyridine nucleotide biosynthesis</keyword>
<dbReference type="InterPro" id="IPR036188">
    <property type="entry name" value="FAD/NAD-bd_sf"/>
</dbReference>
<dbReference type="PANTHER" id="PTHR42716:SF2">
    <property type="entry name" value="L-ASPARTATE OXIDASE, CHLOROPLASTIC"/>
    <property type="match status" value="1"/>
</dbReference>
<feature type="domain" description="Fumarate reductase/succinate dehydrogenase flavoprotein-like C-terminal" evidence="11">
    <location>
        <begin position="462"/>
        <end position="487"/>
    </location>
</feature>
<dbReference type="UniPathway" id="UPA00253">
    <property type="reaction ID" value="UER00326"/>
</dbReference>
<evidence type="ECO:0000256" key="2">
    <source>
        <dbReference type="ARBA" id="ARBA00004950"/>
    </source>
</evidence>
<keyword evidence="8" id="KW-0560">Oxidoreductase</keyword>
<dbReference type="InterPro" id="IPR003953">
    <property type="entry name" value="FAD-dep_OxRdtase_2_FAD-bd"/>
</dbReference>
<keyword evidence="7" id="KW-0274">FAD</keyword>
<comment type="similarity">
    <text evidence="3">Belongs to the FAD-dependent oxidoreductase 2 family. NadB subfamily.</text>
</comment>
<keyword evidence="5" id="KW-0285">Flavoprotein</keyword>
<dbReference type="GO" id="GO:0008734">
    <property type="term" value="F:L-aspartate oxidase activity"/>
    <property type="evidence" value="ECO:0007669"/>
    <property type="project" value="UniProtKB-EC"/>
</dbReference>
<evidence type="ECO:0000256" key="7">
    <source>
        <dbReference type="ARBA" id="ARBA00022827"/>
    </source>
</evidence>
<evidence type="ECO:0000259" key="11">
    <source>
        <dbReference type="Pfam" id="PF02910"/>
    </source>
</evidence>
<dbReference type="Proteomes" id="UP000237682">
    <property type="component" value="Unassembled WGS sequence"/>
</dbReference>
<organism evidence="12 13">
    <name type="scientific">Labrys okinawensis</name>
    <dbReference type="NCBI Taxonomy" id="346911"/>
    <lineage>
        <taxon>Bacteria</taxon>
        <taxon>Pseudomonadati</taxon>
        <taxon>Pseudomonadota</taxon>
        <taxon>Alphaproteobacteria</taxon>
        <taxon>Hyphomicrobiales</taxon>
        <taxon>Xanthobacteraceae</taxon>
        <taxon>Labrys</taxon>
    </lineage>
</organism>
<dbReference type="SUPFAM" id="SSF51905">
    <property type="entry name" value="FAD/NAD(P)-binding domain"/>
    <property type="match status" value="1"/>
</dbReference>
<evidence type="ECO:0000256" key="6">
    <source>
        <dbReference type="ARBA" id="ARBA00022642"/>
    </source>
</evidence>
<dbReference type="InterPro" id="IPR037099">
    <property type="entry name" value="Fum_R/Succ_DH_flav-like_C_sf"/>
</dbReference>
<dbReference type="EC" id="1.4.3.16" evidence="4"/>
<keyword evidence="13" id="KW-1185">Reference proteome</keyword>
<evidence type="ECO:0000256" key="8">
    <source>
        <dbReference type="ARBA" id="ARBA00023002"/>
    </source>
</evidence>
<dbReference type="Gene3D" id="3.90.700.10">
    <property type="entry name" value="Succinate dehydrogenase/fumarate reductase flavoprotein, catalytic domain"/>
    <property type="match status" value="1"/>
</dbReference>
<dbReference type="RefSeq" id="WP_105864161.1">
    <property type="nucleotide sequence ID" value="NZ_PUEJ01000008.1"/>
</dbReference>
<comment type="catalytic activity">
    <reaction evidence="9">
        <text>L-aspartate + O2 = iminosuccinate + H2O2</text>
        <dbReference type="Rhea" id="RHEA:25876"/>
        <dbReference type="ChEBI" id="CHEBI:15379"/>
        <dbReference type="ChEBI" id="CHEBI:16240"/>
        <dbReference type="ChEBI" id="CHEBI:29991"/>
        <dbReference type="ChEBI" id="CHEBI:77875"/>
        <dbReference type="EC" id="1.4.3.16"/>
    </reaction>
    <physiologicalReaction direction="left-to-right" evidence="9">
        <dbReference type="Rhea" id="RHEA:25877"/>
    </physiologicalReaction>
</comment>
<dbReference type="Gene3D" id="1.20.58.100">
    <property type="entry name" value="Fumarate reductase/succinate dehydrogenase flavoprotein-like, C-terminal domain"/>
    <property type="match status" value="1"/>
</dbReference>
<dbReference type="FunFam" id="3.90.700.10:FF:000002">
    <property type="entry name" value="L-aspartate oxidase"/>
    <property type="match status" value="1"/>
</dbReference>
<dbReference type="SUPFAM" id="SSF56425">
    <property type="entry name" value="Succinate dehydrogenase/fumarate reductase flavoprotein, catalytic domain"/>
    <property type="match status" value="1"/>
</dbReference>
<evidence type="ECO:0000259" key="10">
    <source>
        <dbReference type="Pfam" id="PF00890"/>
    </source>
</evidence>
<dbReference type="AlphaFoldDB" id="A0A2S9Q8C3"/>